<sequence length="324" mass="38364">MNTEELVYLLKKYQNTSSETQEQTNIKTKFIAQLSSCYWWHSRYIINLFCEEVQQIKKDLQTEIEEIFQLHVTRKNDLKELAVFLLKEATILQKKYQKKLITDKFINTLAIEIKKAQPNSFQRKQAVQCLIKAMETKNTYKKQGLGSNLQLSPQDYEDAFQEAKGESIRYVLDNIDRYDEIRGDFMAWINHWIPIKFLDAAGRILGIKKSQSKKQEEEKISISPADPNSMKEYLFENAEKEFAYYQQSEEIKNLIKEDPNNKLGKPIRKDRTDITFKDVLIAINWEGETFKNLSKIWNIPYTTIKSFYEREFQQVKADLAEYLQ</sequence>
<name>A0A9Q5ZBV2_NOSLI</name>
<dbReference type="RefSeq" id="WP_099068666.1">
    <property type="nucleotide sequence ID" value="NZ_LAHD01000041.1"/>
</dbReference>
<dbReference type="GeneID" id="57094832"/>
<gene>
    <name evidence="1" type="ORF">VF08_15890</name>
</gene>
<proteinExistence type="predicted"/>
<organism evidence="1 2">
    <name type="scientific">Nostoc linckia z8</name>
    <dbReference type="NCBI Taxonomy" id="1628746"/>
    <lineage>
        <taxon>Bacteria</taxon>
        <taxon>Bacillati</taxon>
        <taxon>Cyanobacteriota</taxon>
        <taxon>Cyanophyceae</taxon>
        <taxon>Nostocales</taxon>
        <taxon>Nostocaceae</taxon>
        <taxon>Nostoc</taxon>
    </lineage>
</organism>
<accession>A0A9Q5ZBV2</accession>
<evidence type="ECO:0000313" key="2">
    <source>
        <dbReference type="Proteomes" id="UP000222310"/>
    </source>
</evidence>
<comment type="caution">
    <text evidence="1">The sequence shown here is derived from an EMBL/GenBank/DDBJ whole genome shotgun (WGS) entry which is preliminary data.</text>
</comment>
<dbReference type="EMBL" id="LAHD01000041">
    <property type="protein sequence ID" value="PHK03186.1"/>
    <property type="molecule type" value="Genomic_DNA"/>
</dbReference>
<protein>
    <submittedName>
        <fullName evidence="1">Uncharacterized protein</fullName>
    </submittedName>
</protein>
<reference evidence="1 2" key="1">
    <citation type="submission" date="2015-02" db="EMBL/GenBank/DDBJ databases">
        <title>Nostoc linckia genome annotation.</title>
        <authorList>
            <person name="Zhou Z."/>
        </authorList>
    </citation>
    <scope>NUCLEOTIDE SEQUENCE [LARGE SCALE GENOMIC DNA]</scope>
    <source>
        <strain evidence="2">z8</strain>
    </source>
</reference>
<dbReference type="AlphaFoldDB" id="A0A9Q5ZBV2"/>
<evidence type="ECO:0000313" key="1">
    <source>
        <dbReference type="EMBL" id="PHK03186.1"/>
    </source>
</evidence>
<dbReference type="Proteomes" id="UP000222310">
    <property type="component" value="Unassembled WGS sequence"/>
</dbReference>